<dbReference type="Gene3D" id="3.90.1150.10">
    <property type="entry name" value="Aspartate Aminotransferase, domain 1"/>
    <property type="match status" value="1"/>
</dbReference>
<dbReference type="Pfam" id="PF00282">
    <property type="entry name" value="Pyridoxal_deC"/>
    <property type="match status" value="1"/>
</dbReference>
<evidence type="ECO:0000256" key="4">
    <source>
        <dbReference type="ARBA" id="ARBA00022898"/>
    </source>
</evidence>
<dbReference type="GO" id="GO:0016831">
    <property type="term" value="F:carboxy-lyase activity"/>
    <property type="evidence" value="ECO:0007669"/>
    <property type="project" value="UniProtKB-KW"/>
</dbReference>
<dbReference type="InterPro" id="IPR015421">
    <property type="entry name" value="PyrdxlP-dep_Trfase_major"/>
</dbReference>
<reference evidence="8 9" key="1">
    <citation type="submission" date="2014-08" db="EMBL/GenBank/DDBJ databases">
        <authorList>
            <person name="Moulin Lionel"/>
        </authorList>
    </citation>
    <scope>NUCLEOTIDE SEQUENCE [LARGE SCALE GENOMIC DNA]</scope>
</reference>
<dbReference type="GO" id="GO:0006520">
    <property type="term" value="P:amino acid metabolic process"/>
    <property type="evidence" value="ECO:0007669"/>
    <property type="project" value="InterPro"/>
</dbReference>
<organism evidence="8 9">
    <name type="scientific">Mesorhizobium plurifarium</name>
    <dbReference type="NCBI Taxonomy" id="69974"/>
    <lineage>
        <taxon>Bacteria</taxon>
        <taxon>Pseudomonadati</taxon>
        <taxon>Pseudomonadota</taxon>
        <taxon>Alphaproteobacteria</taxon>
        <taxon>Hyphomicrobiales</taxon>
        <taxon>Phyllobacteriaceae</taxon>
        <taxon>Mesorhizobium</taxon>
    </lineage>
</organism>
<evidence type="ECO:0000256" key="5">
    <source>
        <dbReference type="ARBA" id="ARBA00023239"/>
    </source>
</evidence>
<name>A0A090FHX6_MESPL</name>
<keyword evidence="3" id="KW-0210">Decarboxylase</keyword>
<dbReference type="Proteomes" id="UP000046373">
    <property type="component" value="Unassembled WGS sequence"/>
</dbReference>
<evidence type="ECO:0000256" key="3">
    <source>
        <dbReference type="ARBA" id="ARBA00022793"/>
    </source>
</evidence>
<proteinExistence type="inferred from homology"/>
<accession>A0A090FHX6</accession>
<dbReference type="CDD" id="cd06450">
    <property type="entry name" value="DOPA_deC_like"/>
    <property type="match status" value="1"/>
</dbReference>
<comment type="cofactor">
    <cofactor evidence="1 6 7">
        <name>pyridoxal 5'-phosphate</name>
        <dbReference type="ChEBI" id="CHEBI:597326"/>
    </cofactor>
</comment>
<dbReference type="GO" id="GO:0030170">
    <property type="term" value="F:pyridoxal phosphate binding"/>
    <property type="evidence" value="ECO:0007669"/>
    <property type="project" value="InterPro"/>
</dbReference>
<sequence>MDSFQETATTDETLDPPDWTEMGALSHQVLDDAIAYLKNVRERPVWREMPAEVRSFFSAPLPRSPAPVADVYDDVARNVMPYPMGNIHPRFWSWYMGASNFTGALGDFLAAIQGSNLGGGNHAAGLMDSQVVNWMKEMVGFPASAGGTLVSGGSMANIIGLTVARNVKAGVDVRERGVGAMPKPLRYYASDQVHSCHRKAMEALGLGNRALRRIPTDAGLRIDIVALKAAIAEDREAGFKPACVIGTAGTVNTGAVDDLRALAKVAAEEDLWFHVDGCIGALIAIAPESRSLVAGIEQADSIALDPHKWLHAPFEAGCALVRDASAHRNTFAVTPEYLESTPRGLASGAWLHDYGLQTSRGFRALKIWMALKEHGVEKFGRLIDQNIAQARHLTRRIEAEPSFELMAPTTINIVSFRHRVDGASEEKLKAFNTEIMLRLQEDGIAALSDTTVHGRHCLRVAIANHRTRRDDLDLLVTEMLRLGRETAAAAAPM</sequence>
<feature type="modified residue" description="N6-(pyridoxal phosphate)lysine" evidence="6">
    <location>
        <position position="308"/>
    </location>
</feature>
<evidence type="ECO:0000256" key="7">
    <source>
        <dbReference type="RuleBase" id="RU000382"/>
    </source>
</evidence>
<dbReference type="EMBL" id="CCNB01000043">
    <property type="protein sequence ID" value="CDX43582.1"/>
    <property type="molecule type" value="Genomic_DNA"/>
</dbReference>
<evidence type="ECO:0000256" key="2">
    <source>
        <dbReference type="ARBA" id="ARBA00009533"/>
    </source>
</evidence>
<protein>
    <submittedName>
        <fullName evidence="8">Pyridoxal-dependent decarboxylase</fullName>
    </submittedName>
</protein>
<evidence type="ECO:0000256" key="1">
    <source>
        <dbReference type="ARBA" id="ARBA00001933"/>
    </source>
</evidence>
<dbReference type="InterPro" id="IPR002129">
    <property type="entry name" value="PyrdxlP-dep_de-COase"/>
</dbReference>
<dbReference type="AlphaFoldDB" id="A0A090FHX6"/>
<dbReference type="PANTHER" id="PTHR11999">
    <property type="entry name" value="GROUP II PYRIDOXAL-5-PHOSPHATE DECARBOXYLASE"/>
    <property type="match status" value="1"/>
</dbReference>
<dbReference type="Gene3D" id="3.40.640.10">
    <property type="entry name" value="Type I PLP-dependent aspartate aminotransferase-like (Major domain)"/>
    <property type="match status" value="1"/>
</dbReference>
<dbReference type="PRINTS" id="PR00800">
    <property type="entry name" value="YHDCRBOXLASE"/>
</dbReference>
<comment type="similarity">
    <text evidence="2 7">Belongs to the group II decarboxylase family.</text>
</comment>
<dbReference type="PANTHER" id="PTHR11999:SF70">
    <property type="entry name" value="MIP05841P"/>
    <property type="match status" value="1"/>
</dbReference>
<dbReference type="InterPro" id="IPR010977">
    <property type="entry name" value="Aromatic_deC"/>
</dbReference>
<keyword evidence="4 6" id="KW-0663">Pyridoxal phosphate</keyword>
<keyword evidence="5 7" id="KW-0456">Lyase</keyword>
<evidence type="ECO:0000256" key="6">
    <source>
        <dbReference type="PIRSR" id="PIRSR602129-50"/>
    </source>
</evidence>
<evidence type="ECO:0000313" key="9">
    <source>
        <dbReference type="Proteomes" id="UP000046373"/>
    </source>
</evidence>
<dbReference type="Gene3D" id="1.20.1340.10">
    <property type="entry name" value="dopa decarboxylase, N-terminal domain"/>
    <property type="match status" value="1"/>
</dbReference>
<gene>
    <name evidence="8" type="ORF">MPLDJ20_60273</name>
</gene>
<evidence type="ECO:0000313" key="8">
    <source>
        <dbReference type="EMBL" id="CDX43582.1"/>
    </source>
</evidence>
<dbReference type="GO" id="GO:0019752">
    <property type="term" value="P:carboxylic acid metabolic process"/>
    <property type="evidence" value="ECO:0007669"/>
    <property type="project" value="InterPro"/>
</dbReference>
<dbReference type="SUPFAM" id="SSF53383">
    <property type="entry name" value="PLP-dependent transferases"/>
    <property type="match status" value="1"/>
</dbReference>
<dbReference type="GeneID" id="31892802"/>
<dbReference type="InterPro" id="IPR015424">
    <property type="entry name" value="PyrdxlP-dep_Trfase"/>
</dbReference>
<dbReference type="InterPro" id="IPR015422">
    <property type="entry name" value="PyrdxlP-dep_Trfase_small"/>
</dbReference>